<gene>
    <name evidence="2" type="ORF">SE17_40985</name>
</gene>
<dbReference type="Gene3D" id="1.10.510.10">
    <property type="entry name" value="Transferase(Phosphotransferase) domain 1"/>
    <property type="match status" value="1"/>
</dbReference>
<feature type="non-terminal residue" evidence="2">
    <location>
        <position position="162"/>
    </location>
</feature>
<dbReference type="Proteomes" id="UP000050509">
    <property type="component" value="Unassembled WGS sequence"/>
</dbReference>
<dbReference type="SUPFAM" id="SSF56112">
    <property type="entry name" value="Protein kinase-like (PK-like)"/>
    <property type="match status" value="1"/>
</dbReference>
<proteinExistence type="predicted"/>
<evidence type="ECO:0000313" key="3">
    <source>
        <dbReference type="Proteomes" id="UP000050509"/>
    </source>
</evidence>
<dbReference type="GO" id="GO:0005524">
    <property type="term" value="F:ATP binding"/>
    <property type="evidence" value="ECO:0007669"/>
    <property type="project" value="InterPro"/>
</dbReference>
<dbReference type="AlphaFoldDB" id="A0A0P9D569"/>
<accession>A0A0P9D569</accession>
<dbReference type="GO" id="GO:0004672">
    <property type="term" value="F:protein kinase activity"/>
    <property type="evidence" value="ECO:0007669"/>
    <property type="project" value="InterPro"/>
</dbReference>
<dbReference type="EMBL" id="LJCR01003128">
    <property type="protein sequence ID" value="KPV47896.1"/>
    <property type="molecule type" value="Genomic_DNA"/>
</dbReference>
<dbReference type="InterPro" id="IPR011009">
    <property type="entry name" value="Kinase-like_dom_sf"/>
</dbReference>
<dbReference type="PROSITE" id="PS50011">
    <property type="entry name" value="PROTEIN_KINASE_DOM"/>
    <property type="match status" value="1"/>
</dbReference>
<comment type="caution">
    <text evidence="2">The sequence shown here is derived from an EMBL/GenBank/DDBJ whole genome shotgun (WGS) entry which is preliminary data.</text>
</comment>
<evidence type="ECO:0000313" key="2">
    <source>
        <dbReference type="EMBL" id="KPV47896.1"/>
    </source>
</evidence>
<feature type="domain" description="Protein kinase" evidence="1">
    <location>
        <begin position="1"/>
        <end position="162"/>
    </location>
</feature>
<organism evidence="2 3">
    <name type="scientific">Kouleothrix aurantiaca</name>
    <dbReference type="NCBI Taxonomy" id="186479"/>
    <lineage>
        <taxon>Bacteria</taxon>
        <taxon>Bacillati</taxon>
        <taxon>Chloroflexota</taxon>
        <taxon>Chloroflexia</taxon>
        <taxon>Chloroflexales</taxon>
        <taxon>Roseiflexineae</taxon>
        <taxon>Roseiflexaceae</taxon>
        <taxon>Kouleothrix</taxon>
    </lineage>
</organism>
<keyword evidence="3" id="KW-1185">Reference proteome</keyword>
<protein>
    <recommendedName>
        <fullName evidence="1">Protein kinase domain-containing protein</fullName>
    </recommendedName>
</protein>
<dbReference type="InterPro" id="IPR000719">
    <property type="entry name" value="Prot_kinase_dom"/>
</dbReference>
<name>A0A0P9D569_9CHLR</name>
<evidence type="ECO:0000259" key="1">
    <source>
        <dbReference type="PROSITE" id="PS50011"/>
    </source>
</evidence>
<reference evidence="2 3" key="1">
    <citation type="submission" date="2015-09" db="EMBL/GenBank/DDBJ databases">
        <title>Draft genome sequence of Kouleothrix aurantiaca JCM 19913.</title>
        <authorList>
            <person name="Hemp J."/>
        </authorList>
    </citation>
    <scope>NUCLEOTIDE SEQUENCE [LARGE SCALE GENOMIC DNA]</scope>
    <source>
        <strain evidence="2 3">COM-B</strain>
    </source>
</reference>
<sequence length="162" mass="18270">MMLPERIVHGRYRVIYTVDERPGCTVFRARDEQTNRLVLMAALAVAAGDLDDVQLLVRQVATVRHDMILPILDHFAEGEQYFVVCEDLSGQDVERTLRAQGHPFAEDFVLGQAQRLLGALEHIHSQRPALFLGDLLASDLLIADSNEWRLTPFAMVRPIGHT</sequence>